<dbReference type="AlphaFoldDB" id="A0A139BNT2"/>
<protein>
    <submittedName>
        <fullName evidence="1">Uncharacterized protein</fullName>
    </submittedName>
</protein>
<sequence length="33" mass="3698">MLRRPIKGEIVLAGEDNGQQLLSFIEADRRTGN</sequence>
<accession>A0A139BNT2</accession>
<evidence type="ECO:0000313" key="2">
    <source>
        <dbReference type="Proteomes" id="UP000070578"/>
    </source>
</evidence>
<organism evidence="1 2">
    <name type="scientific">Candidatus Gallionella acididurans</name>
    <dbReference type="NCBI Taxonomy" id="1796491"/>
    <lineage>
        <taxon>Bacteria</taxon>
        <taxon>Pseudomonadati</taxon>
        <taxon>Pseudomonadota</taxon>
        <taxon>Betaproteobacteria</taxon>
        <taxon>Nitrosomonadales</taxon>
        <taxon>Gallionellaceae</taxon>
        <taxon>Gallionella</taxon>
    </lineage>
</organism>
<reference evidence="1 2" key="1">
    <citation type="submission" date="2016-02" db="EMBL/GenBank/DDBJ databases">
        <authorList>
            <person name="Wen L."/>
            <person name="He K."/>
            <person name="Yang H."/>
        </authorList>
    </citation>
    <scope>NUCLEOTIDE SEQUENCE [LARGE SCALE GENOMIC DNA]</scope>
    <source>
        <strain evidence="1">ShG14-8</strain>
    </source>
</reference>
<gene>
    <name evidence="1" type="ORF">AWT59_3231</name>
</gene>
<dbReference type="EMBL" id="LSLI01000177">
    <property type="protein sequence ID" value="KXS30640.1"/>
    <property type="molecule type" value="Genomic_DNA"/>
</dbReference>
<name>A0A139BNT2_9PROT</name>
<dbReference type="Proteomes" id="UP000070578">
    <property type="component" value="Unassembled WGS sequence"/>
</dbReference>
<reference evidence="1 2" key="2">
    <citation type="submission" date="2016-03" db="EMBL/GenBank/DDBJ databases">
        <title>New uncultured bacterium of the family Gallionellaceae from acid mine drainage: description and reconstruction of genome based on metagenomic analysis of microbial community.</title>
        <authorList>
            <person name="Kadnikov V."/>
            <person name="Ivasenko D."/>
            <person name="Beletsky A."/>
            <person name="Mardanov A."/>
            <person name="Danilova E."/>
            <person name="Pimenov N."/>
            <person name="Karnachuk O."/>
            <person name="Ravin N."/>
        </authorList>
    </citation>
    <scope>NUCLEOTIDE SEQUENCE [LARGE SCALE GENOMIC DNA]</scope>
    <source>
        <strain evidence="1">ShG14-8</strain>
    </source>
</reference>
<evidence type="ECO:0000313" key="1">
    <source>
        <dbReference type="EMBL" id="KXS30640.1"/>
    </source>
</evidence>
<proteinExistence type="predicted"/>
<comment type="caution">
    <text evidence="1">The sequence shown here is derived from an EMBL/GenBank/DDBJ whole genome shotgun (WGS) entry which is preliminary data.</text>
</comment>